<evidence type="ECO:0000259" key="2">
    <source>
        <dbReference type="Pfam" id="PF00535"/>
    </source>
</evidence>
<dbReference type="CDD" id="cd00761">
    <property type="entry name" value="Glyco_tranf_GTA_type"/>
    <property type="match status" value="1"/>
</dbReference>
<dbReference type="InterPro" id="IPR001173">
    <property type="entry name" value="Glyco_trans_2-like"/>
</dbReference>
<comment type="caution">
    <text evidence="4">The sequence shown here is derived from an EMBL/GenBank/DDBJ whole genome shotgun (WGS) entry which is preliminary data.</text>
</comment>
<name>A0A081XQ42_STRTO</name>
<dbReference type="InterPro" id="IPR029044">
    <property type="entry name" value="Nucleotide-diphossugar_trans"/>
</dbReference>
<dbReference type="SUPFAM" id="SSF53448">
    <property type="entry name" value="Nucleotide-diphospho-sugar transferases"/>
    <property type="match status" value="1"/>
</dbReference>
<dbReference type="Proteomes" id="UP000028341">
    <property type="component" value="Unassembled WGS sequence"/>
</dbReference>
<dbReference type="PANTHER" id="PTHR22916">
    <property type="entry name" value="GLYCOSYLTRANSFERASE"/>
    <property type="match status" value="1"/>
</dbReference>
<dbReference type="AlphaFoldDB" id="A0A081XQ42"/>
<proteinExistence type="predicted"/>
<dbReference type="Pfam" id="PF22181">
    <property type="entry name" value="TarS_linker"/>
    <property type="match status" value="1"/>
</dbReference>
<dbReference type="GO" id="GO:0016758">
    <property type="term" value="F:hexosyltransferase activity"/>
    <property type="evidence" value="ECO:0007669"/>
    <property type="project" value="UniProtKB-ARBA"/>
</dbReference>
<feature type="domain" description="TarS/TarP linker" evidence="3">
    <location>
        <begin position="228"/>
        <end position="325"/>
    </location>
</feature>
<evidence type="ECO:0000256" key="1">
    <source>
        <dbReference type="SAM" id="MobiDB-lite"/>
    </source>
</evidence>
<dbReference type="PANTHER" id="PTHR22916:SF3">
    <property type="entry name" value="UDP-GLCNAC:BETAGAL BETA-1,3-N-ACETYLGLUCOSAMINYLTRANSFERASE-LIKE PROTEIN 1"/>
    <property type="match status" value="1"/>
</dbReference>
<evidence type="ECO:0000313" key="5">
    <source>
        <dbReference type="Proteomes" id="UP000028341"/>
    </source>
</evidence>
<gene>
    <name evidence="4" type="ORF">BU52_19285</name>
</gene>
<feature type="region of interest" description="Disordered" evidence="1">
    <location>
        <begin position="331"/>
        <end position="352"/>
    </location>
</feature>
<reference evidence="4 5" key="1">
    <citation type="submission" date="2014-02" db="EMBL/GenBank/DDBJ databases">
        <title>The genome announcement of Streptomyces toyocaensis NRRL15009.</title>
        <authorList>
            <person name="Hong H.-J."/>
            <person name="Kwun M.J."/>
        </authorList>
    </citation>
    <scope>NUCLEOTIDE SEQUENCE [LARGE SCALE GENOMIC DNA]</scope>
    <source>
        <strain evidence="4 5">NRRL 15009</strain>
    </source>
</reference>
<dbReference type="OrthoDB" id="2676521at2"/>
<keyword evidence="4" id="KW-0808">Transferase</keyword>
<dbReference type="Gene3D" id="3.90.550.10">
    <property type="entry name" value="Spore Coat Polysaccharide Biosynthesis Protein SpsA, Chain A"/>
    <property type="match status" value="1"/>
</dbReference>
<keyword evidence="5" id="KW-1185">Reference proteome</keyword>
<dbReference type="STRING" id="55952.BU52_19285"/>
<organism evidence="4 5">
    <name type="scientific">Streptomyces toyocaensis</name>
    <dbReference type="NCBI Taxonomy" id="55952"/>
    <lineage>
        <taxon>Bacteria</taxon>
        <taxon>Bacillati</taxon>
        <taxon>Actinomycetota</taxon>
        <taxon>Actinomycetes</taxon>
        <taxon>Kitasatosporales</taxon>
        <taxon>Streptomycetaceae</taxon>
        <taxon>Streptomyces</taxon>
    </lineage>
</organism>
<dbReference type="Pfam" id="PF00535">
    <property type="entry name" value="Glycos_transf_2"/>
    <property type="match status" value="1"/>
</dbReference>
<dbReference type="RefSeq" id="WP_078903318.1">
    <property type="nucleotide sequence ID" value="NZ_JBFADL010000010.1"/>
</dbReference>
<dbReference type="eggNOG" id="COG1216">
    <property type="taxonomic scope" value="Bacteria"/>
</dbReference>
<protein>
    <submittedName>
        <fullName evidence="4">Glycosyl transferase</fullName>
    </submittedName>
</protein>
<dbReference type="EMBL" id="JFCB01000016">
    <property type="protein sequence ID" value="KES05665.1"/>
    <property type="molecule type" value="Genomic_DNA"/>
</dbReference>
<accession>A0A081XQ42</accession>
<dbReference type="InterPro" id="IPR054028">
    <property type="entry name" value="TarS/TarP_linker"/>
</dbReference>
<evidence type="ECO:0000259" key="3">
    <source>
        <dbReference type="Pfam" id="PF22181"/>
    </source>
</evidence>
<sequence length="376" mass="41790">MDIEPGHGPTVSVVIPVYNASDHLEECLRSVADQSLGFGNVEIVAVDDASTDGSGALLDAWAARHPGRVRVVRLEKNSGAPGGPRNRGIDMATGEFLFFADPDDYLGTEALERMVEAARRNDSDVVLGRIRGVGRKAPVTPFRKNVEGGDVFSCKAVWTLTAHKLFRRSLVTEHRLRFAEGVRLAEEQMFVVPAYLHARSISVVADYDCYHLVHRDGFAHLTLEVPEPGPFYANVRDVLDVVVAHVPPGSRRNSLLYRWLTLEILGRFKEPFAALPEETRVRHVELAGQLLREYMPRELVAELPALSRLRCLLLTEGLVEELTGLCALVPRPRTEPVPENTPPGPAPRPRRRLRRRIRALTAALADRARPARRAGR</sequence>
<evidence type="ECO:0000313" key="4">
    <source>
        <dbReference type="EMBL" id="KES05665.1"/>
    </source>
</evidence>
<feature type="domain" description="Glycosyltransferase 2-like" evidence="2">
    <location>
        <begin position="12"/>
        <end position="145"/>
    </location>
</feature>